<dbReference type="OrthoDB" id="2505547at2759"/>
<organism evidence="1 2">
    <name type="scientific">Austropuccinia psidii MF-1</name>
    <dbReference type="NCBI Taxonomy" id="1389203"/>
    <lineage>
        <taxon>Eukaryota</taxon>
        <taxon>Fungi</taxon>
        <taxon>Dikarya</taxon>
        <taxon>Basidiomycota</taxon>
        <taxon>Pucciniomycotina</taxon>
        <taxon>Pucciniomycetes</taxon>
        <taxon>Pucciniales</taxon>
        <taxon>Sphaerophragmiaceae</taxon>
        <taxon>Austropuccinia</taxon>
    </lineage>
</organism>
<gene>
    <name evidence="1" type="ORF">O181_013227</name>
</gene>
<evidence type="ECO:0000313" key="1">
    <source>
        <dbReference type="EMBL" id="MBW0473512.1"/>
    </source>
</evidence>
<evidence type="ECO:0000313" key="2">
    <source>
        <dbReference type="Proteomes" id="UP000765509"/>
    </source>
</evidence>
<keyword evidence="2" id="KW-1185">Reference proteome</keyword>
<proteinExistence type="predicted"/>
<dbReference type="EMBL" id="AVOT02003433">
    <property type="protein sequence ID" value="MBW0473512.1"/>
    <property type="molecule type" value="Genomic_DNA"/>
</dbReference>
<comment type="caution">
    <text evidence="1">The sequence shown here is derived from an EMBL/GenBank/DDBJ whole genome shotgun (WGS) entry which is preliminary data.</text>
</comment>
<protein>
    <submittedName>
        <fullName evidence="1">Uncharacterized protein</fullName>
    </submittedName>
</protein>
<name>A0A9Q3BXW7_9BASI</name>
<dbReference type="Proteomes" id="UP000765509">
    <property type="component" value="Unassembled WGS sequence"/>
</dbReference>
<dbReference type="AlphaFoldDB" id="A0A9Q3BXW7"/>
<accession>A0A9Q3BXW7</accession>
<reference evidence="1" key="1">
    <citation type="submission" date="2021-03" db="EMBL/GenBank/DDBJ databases">
        <title>Draft genome sequence of rust myrtle Austropuccinia psidii MF-1, a brazilian biotype.</title>
        <authorList>
            <person name="Quecine M.C."/>
            <person name="Pachon D.M.R."/>
            <person name="Bonatelli M.L."/>
            <person name="Correr F.H."/>
            <person name="Franceschini L.M."/>
            <person name="Leite T.F."/>
            <person name="Margarido G.R.A."/>
            <person name="Almeida C.A."/>
            <person name="Ferrarezi J.A."/>
            <person name="Labate C.A."/>
        </authorList>
    </citation>
    <scope>NUCLEOTIDE SEQUENCE</scope>
    <source>
        <strain evidence="1">MF-1</strain>
    </source>
</reference>
<sequence length="249" mass="26957">MQLRFSQGPFASNGAVVSPHLLLAFKMCHAQTLKPMIVSCMNGIAQPIVLANSNFPEGVASLNQVLCVTFNSEMSVNESPSLLDGRLPQENWAISHFIDASIPHNFSLCLGIIPSGTTAKDSFEAIKVQCCIGSCFQKSKVVWDLIHVLVDNSSGNPNPKGKIILYLQCIFAMFKKLGIEVEKLKGLFAQALCHAPPTLDQLITTAILSAFVGQVIINASQQGDYQACEPSPFVYCVSEPPSLIRPHSP</sequence>